<feature type="domain" description="BAR" evidence="4">
    <location>
        <begin position="16"/>
        <end position="237"/>
    </location>
</feature>
<keyword evidence="2" id="KW-0963">Cytoplasm</keyword>
<proteinExistence type="predicted"/>
<dbReference type="Proteomes" id="UP000292447">
    <property type="component" value="Chromosome IV"/>
</dbReference>
<dbReference type="GO" id="GO:0031097">
    <property type="term" value="C:medial cortex"/>
    <property type="evidence" value="ECO:0007669"/>
    <property type="project" value="TreeGrafter"/>
</dbReference>
<dbReference type="InterPro" id="IPR027267">
    <property type="entry name" value="AH/BAR_dom_sf"/>
</dbReference>
<dbReference type="SUPFAM" id="SSF103657">
    <property type="entry name" value="BAR/IMD domain-like"/>
    <property type="match status" value="1"/>
</dbReference>
<dbReference type="GO" id="GO:0006897">
    <property type="term" value="P:endocytosis"/>
    <property type="evidence" value="ECO:0007669"/>
    <property type="project" value="InterPro"/>
</dbReference>
<reference evidence="6" key="1">
    <citation type="submission" date="2019-03" db="EMBL/GenBank/DDBJ databases">
        <title>Snf2 controls pulcherriminic acid biosynthesis and connects pigmentation and antifungal activity of the yeast Metschnikowia pulcherrima.</title>
        <authorList>
            <person name="Gore-Lloyd D."/>
            <person name="Sumann I."/>
            <person name="Brachmann A.O."/>
            <person name="Schneeberger K."/>
            <person name="Ortiz-Merino R.A."/>
            <person name="Moreno-Beltran M."/>
            <person name="Schlaefli M."/>
            <person name="Kirner P."/>
            <person name="Santos Kron A."/>
            <person name="Wolfe K.H."/>
            <person name="Piel J."/>
            <person name="Ahrens C.H."/>
            <person name="Henk D."/>
            <person name="Freimoser F.M."/>
        </authorList>
    </citation>
    <scope>NUCLEOTIDE SEQUENCE [LARGE SCALE GENOMIC DNA]</scope>
    <source>
        <strain evidence="6">APC 1.2</strain>
    </source>
</reference>
<dbReference type="GO" id="GO:0043332">
    <property type="term" value="C:mating projection tip"/>
    <property type="evidence" value="ECO:0007669"/>
    <property type="project" value="TreeGrafter"/>
</dbReference>
<comment type="subcellular location">
    <subcellularLocation>
        <location evidence="1">Cytoplasm</location>
        <location evidence="1">Cytoskeleton</location>
    </subcellularLocation>
</comment>
<dbReference type="PANTHER" id="PTHR47174">
    <property type="entry name" value="BRIDGING INTEGRATOR 3"/>
    <property type="match status" value="1"/>
</dbReference>
<dbReference type="AlphaFoldDB" id="A0A4V1AEG2"/>
<gene>
    <name evidence="5" type="primary">MPUL0D01640</name>
    <name evidence="5" type="ORF">METSCH_D01640</name>
</gene>
<accession>A0A4V1AEG2</accession>
<dbReference type="Gene3D" id="1.20.1270.60">
    <property type="entry name" value="Arfaptin homology (AH) domain/BAR domain"/>
    <property type="match status" value="1"/>
</dbReference>
<dbReference type="STRING" id="2163413.A0A4V1AEG2"/>
<protein>
    <submittedName>
        <fullName evidence="5">Reduced viability upon starvation protein Rvs161</fullName>
    </submittedName>
</protein>
<evidence type="ECO:0000256" key="3">
    <source>
        <dbReference type="ARBA" id="ARBA00023212"/>
    </source>
</evidence>
<keyword evidence="3" id="KW-0206">Cytoskeleton</keyword>
<dbReference type="SMART" id="SM00721">
    <property type="entry name" value="BAR"/>
    <property type="match status" value="1"/>
</dbReference>
<evidence type="ECO:0000259" key="4">
    <source>
        <dbReference type="PROSITE" id="PS51021"/>
    </source>
</evidence>
<evidence type="ECO:0000256" key="1">
    <source>
        <dbReference type="ARBA" id="ARBA00004245"/>
    </source>
</evidence>
<dbReference type="GO" id="GO:0008289">
    <property type="term" value="F:lipid binding"/>
    <property type="evidence" value="ECO:0007669"/>
    <property type="project" value="TreeGrafter"/>
</dbReference>
<dbReference type="InterPro" id="IPR046982">
    <property type="entry name" value="BIN3/RVS161-like"/>
</dbReference>
<dbReference type="PANTHER" id="PTHR47174:SF3">
    <property type="entry name" value="BRIDGING INTEGRATOR 3"/>
    <property type="match status" value="1"/>
</dbReference>
<dbReference type="GO" id="GO:0051666">
    <property type="term" value="P:actin cortical patch localization"/>
    <property type="evidence" value="ECO:0007669"/>
    <property type="project" value="InterPro"/>
</dbReference>
<dbReference type="EMBL" id="CP034459">
    <property type="protein sequence ID" value="QBM89103.1"/>
    <property type="molecule type" value="Genomic_DNA"/>
</dbReference>
<keyword evidence="6" id="KW-1185">Reference proteome</keyword>
<dbReference type="PROSITE" id="PS51021">
    <property type="entry name" value="BAR"/>
    <property type="match status" value="1"/>
</dbReference>
<evidence type="ECO:0000256" key="2">
    <source>
        <dbReference type="ARBA" id="ARBA00022490"/>
    </source>
</evidence>
<name>A0A4V1AEG2_9ASCO</name>
<dbReference type="GO" id="GO:0030479">
    <property type="term" value="C:actin cortical patch"/>
    <property type="evidence" value="ECO:0007669"/>
    <property type="project" value="TreeGrafter"/>
</dbReference>
<evidence type="ECO:0000313" key="6">
    <source>
        <dbReference type="Proteomes" id="UP000292447"/>
    </source>
</evidence>
<dbReference type="Pfam" id="PF03114">
    <property type="entry name" value="BAR"/>
    <property type="match status" value="1"/>
</dbReference>
<dbReference type="InterPro" id="IPR004148">
    <property type="entry name" value="BAR_dom"/>
</dbReference>
<dbReference type="GO" id="GO:1990528">
    <property type="term" value="C:Rvs161p-Rvs167p complex"/>
    <property type="evidence" value="ECO:0007669"/>
    <property type="project" value="TreeGrafter"/>
</dbReference>
<sequence>MSWLVLKNAISRAGALVLKTGQGEETTDLDFDYEEKRYRAMELVTTRLESELRHYIDSLKKLTTAQESMTLVLAGFYGEDENTVAHAYYSAMRDLSESCLEELEEPFLKTVLNPVERFNSYYVNVNEAIKKRVRKKAAYDSLRAKVKRLDANPSEDPSYELKLSDLSKELEQAHAKYVSHNDLLKSELPTLVDMRIPYLNPLFESFVKIQLRFFNENFRLINEVELKMDVQTRLDYVNGALEAKMDGILDKIKELNVAI</sequence>
<organism evidence="5 6">
    <name type="scientific">Metschnikowia aff. pulcherrima</name>
    <dbReference type="NCBI Taxonomy" id="2163413"/>
    <lineage>
        <taxon>Eukaryota</taxon>
        <taxon>Fungi</taxon>
        <taxon>Dikarya</taxon>
        <taxon>Ascomycota</taxon>
        <taxon>Saccharomycotina</taxon>
        <taxon>Pichiomycetes</taxon>
        <taxon>Metschnikowiaceae</taxon>
        <taxon>Metschnikowia</taxon>
    </lineage>
</organism>
<evidence type="ECO:0000313" key="5">
    <source>
        <dbReference type="EMBL" id="QBM89103.1"/>
    </source>
</evidence>
<dbReference type="GO" id="GO:0097320">
    <property type="term" value="P:plasma membrane tubulation"/>
    <property type="evidence" value="ECO:0007669"/>
    <property type="project" value="TreeGrafter"/>
</dbReference>